<gene>
    <name evidence="1" type="ORF">GUJ93_ZPchr0007g3865</name>
</gene>
<dbReference type="EMBL" id="JAAALK010000282">
    <property type="protein sequence ID" value="KAG8080228.1"/>
    <property type="molecule type" value="Genomic_DNA"/>
</dbReference>
<keyword evidence="2" id="KW-1185">Reference proteome</keyword>
<protein>
    <submittedName>
        <fullName evidence="1">Uncharacterized protein</fullName>
    </submittedName>
</protein>
<name>A0A8J5TEB1_ZIZPA</name>
<dbReference type="AlphaFoldDB" id="A0A8J5TEB1"/>
<accession>A0A8J5TEB1</accession>
<reference evidence="1" key="1">
    <citation type="journal article" date="2021" name="bioRxiv">
        <title>Whole Genome Assembly and Annotation of Northern Wild Rice, Zizania palustris L., Supports a Whole Genome Duplication in the Zizania Genus.</title>
        <authorList>
            <person name="Haas M."/>
            <person name="Kono T."/>
            <person name="Macchietto M."/>
            <person name="Millas R."/>
            <person name="McGilp L."/>
            <person name="Shao M."/>
            <person name="Duquette J."/>
            <person name="Hirsch C.N."/>
            <person name="Kimball J."/>
        </authorList>
    </citation>
    <scope>NUCLEOTIDE SEQUENCE</scope>
    <source>
        <tissue evidence="1">Fresh leaf tissue</tissue>
    </source>
</reference>
<comment type="caution">
    <text evidence="1">The sequence shown here is derived from an EMBL/GenBank/DDBJ whole genome shotgun (WGS) entry which is preliminary data.</text>
</comment>
<evidence type="ECO:0000313" key="1">
    <source>
        <dbReference type="EMBL" id="KAG8080228.1"/>
    </source>
</evidence>
<dbReference type="Proteomes" id="UP000729402">
    <property type="component" value="Unassembled WGS sequence"/>
</dbReference>
<organism evidence="1 2">
    <name type="scientific">Zizania palustris</name>
    <name type="common">Northern wild rice</name>
    <dbReference type="NCBI Taxonomy" id="103762"/>
    <lineage>
        <taxon>Eukaryota</taxon>
        <taxon>Viridiplantae</taxon>
        <taxon>Streptophyta</taxon>
        <taxon>Embryophyta</taxon>
        <taxon>Tracheophyta</taxon>
        <taxon>Spermatophyta</taxon>
        <taxon>Magnoliopsida</taxon>
        <taxon>Liliopsida</taxon>
        <taxon>Poales</taxon>
        <taxon>Poaceae</taxon>
        <taxon>BOP clade</taxon>
        <taxon>Oryzoideae</taxon>
        <taxon>Oryzeae</taxon>
        <taxon>Zizaniinae</taxon>
        <taxon>Zizania</taxon>
    </lineage>
</organism>
<sequence length="93" mass="9243">MLGKPGSVPTRCPVANSLAEFSTAYRTVAYVEELGDRAVVAGDVGAGDVGATDEEFHPAGVVGGGEEVAPVGEARVALVEDEAGSRGGGIEAN</sequence>
<reference evidence="1" key="2">
    <citation type="submission" date="2021-02" db="EMBL/GenBank/DDBJ databases">
        <authorList>
            <person name="Kimball J.A."/>
            <person name="Haas M.W."/>
            <person name="Macchietto M."/>
            <person name="Kono T."/>
            <person name="Duquette J."/>
            <person name="Shao M."/>
        </authorList>
    </citation>
    <scope>NUCLEOTIDE SEQUENCE</scope>
    <source>
        <tissue evidence="1">Fresh leaf tissue</tissue>
    </source>
</reference>
<proteinExistence type="predicted"/>
<evidence type="ECO:0000313" key="2">
    <source>
        <dbReference type="Proteomes" id="UP000729402"/>
    </source>
</evidence>